<dbReference type="GO" id="GO:0061630">
    <property type="term" value="F:ubiquitin protein ligase activity"/>
    <property type="evidence" value="ECO:0007669"/>
    <property type="project" value="TreeGrafter"/>
</dbReference>
<dbReference type="Pfam" id="PF13639">
    <property type="entry name" value="zf-RING_2"/>
    <property type="match status" value="1"/>
</dbReference>
<keyword evidence="3" id="KW-0862">Zinc</keyword>
<dbReference type="InterPro" id="IPR013083">
    <property type="entry name" value="Znf_RING/FYVE/PHD"/>
</dbReference>
<proteinExistence type="predicted"/>
<dbReference type="PROSITE" id="PS50089">
    <property type="entry name" value="ZF_RING_2"/>
    <property type="match status" value="1"/>
</dbReference>
<evidence type="ECO:0000313" key="7">
    <source>
        <dbReference type="Proteomes" id="UP001386955"/>
    </source>
</evidence>
<dbReference type="PANTHER" id="PTHR45969:SF55">
    <property type="entry name" value="OS07G0686300 PROTEIN"/>
    <property type="match status" value="1"/>
</dbReference>
<comment type="caution">
    <text evidence="6">The sequence shown here is derived from an EMBL/GenBank/DDBJ whole genome shotgun (WGS) entry which is preliminary data.</text>
</comment>
<dbReference type="GO" id="GO:0016567">
    <property type="term" value="P:protein ubiquitination"/>
    <property type="evidence" value="ECO:0007669"/>
    <property type="project" value="TreeGrafter"/>
</dbReference>
<evidence type="ECO:0000256" key="2">
    <source>
        <dbReference type="ARBA" id="ARBA00022771"/>
    </source>
</evidence>
<name>A0AAN9SWD4_PSOTE</name>
<accession>A0AAN9SWD4</accession>
<dbReference type="GO" id="GO:0008270">
    <property type="term" value="F:zinc ion binding"/>
    <property type="evidence" value="ECO:0007669"/>
    <property type="project" value="UniProtKB-KW"/>
</dbReference>
<reference evidence="6 7" key="1">
    <citation type="submission" date="2024-01" db="EMBL/GenBank/DDBJ databases">
        <title>The genomes of 5 underutilized Papilionoideae crops provide insights into root nodulation and disease resistanc.</title>
        <authorList>
            <person name="Jiang F."/>
        </authorList>
    </citation>
    <scope>NUCLEOTIDE SEQUENCE [LARGE SCALE GENOMIC DNA]</scope>
    <source>
        <strain evidence="6">DUOXIRENSHENG_FW03</strain>
        <tissue evidence="6">Leaves</tissue>
    </source>
</reference>
<dbReference type="AlphaFoldDB" id="A0AAN9SWD4"/>
<feature type="domain" description="RING-type" evidence="5">
    <location>
        <begin position="75"/>
        <end position="119"/>
    </location>
</feature>
<dbReference type="EMBL" id="JAYMYS010000002">
    <property type="protein sequence ID" value="KAK7407623.1"/>
    <property type="molecule type" value="Genomic_DNA"/>
</dbReference>
<evidence type="ECO:0000259" key="5">
    <source>
        <dbReference type="PROSITE" id="PS50089"/>
    </source>
</evidence>
<protein>
    <recommendedName>
        <fullName evidence="5">RING-type domain-containing protein</fullName>
    </recommendedName>
</protein>
<dbReference type="PANTHER" id="PTHR45969">
    <property type="entry name" value="RING ZINC FINGER PROTEIN-RELATED"/>
    <property type="match status" value="1"/>
</dbReference>
<gene>
    <name evidence="6" type="ORF">VNO78_09580</name>
</gene>
<dbReference type="SUPFAM" id="SSF57850">
    <property type="entry name" value="RING/U-box"/>
    <property type="match status" value="1"/>
</dbReference>
<dbReference type="InterPro" id="IPR001841">
    <property type="entry name" value="Znf_RING"/>
</dbReference>
<evidence type="ECO:0000256" key="4">
    <source>
        <dbReference type="PROSITE-ProRule" id="PRU00175"/>
    </source>
</evidence>
<dbReference type="Proteomes" id="UP001386955">
    <property type="component" value="Unassembled WGS sequence"/>
</dbReference>
<keyword evidence="2 4" id="KW-0863">Zinc-finger</keyword>
<organism evidence="6 7">
    <name type="scientific">Psophocarpus tetragonolobus</name>
    <name type="common">Winged bean</name>
    <name type="synonym">Dolichos tetragonolobus</name>
    <dbReference type="NCBI Taxonomy" id="3891"/>
    <lineage>
        <taxon>Eukaryota</taxon>
        <taxon>Viridiplantae</taxon>
        <taxon>Streptophyta</taxon>
        <taxon>Embryophyta</taxon>
        <taxon>Tracheophyta</taxon>
        <taxon>Spermatophyta</taxon>
        <taxon>Magnoliopsida</taxon>
        <taxon>eudicotyledons</taxon>
        <taxon>Gunneridae</taxon>
        <taxon>Pentapetalae</taxon>
        <taxon>rosids</taxon>
        <taxon>fabids</taxon>
        <taxon>Fabales</taxon>
        <taxon>Fabaceae</taxon>
        <taxon>Papilionoideae</taxon>
        <taxon>50 kb inversion clade</taxon>
        <taxon>NPAAA clade</taxon>
        <taxon>indigoferoid/millettioid clade</taxon>
        <taxon>Phaseoleae</taxon>
        <taxon>Psophocarpus</taxon>
    </lineage>
</organism>
<keyword evidence="7" id="KW-1185">Reference proteome</keyword>
<evidence type="ECO:0000313" key="6">
    <source>
        <dbReference type="EMBL" id="KAK7407623.1"/>
    </source>
</evidence>
<sequence length="166" mass="19564">MSPLIRVAVAINFISTSHSFKFFIKFLTLPHTLLKWTLYFIFQLLYYPFSYTVSVEKLNTCRHVPTYVSHEDEDCAVCLCKMVEREEEIITLRCQHVFHRDCFNTWVGFSNATNCPLCRDSVAPKRDMGVRELFSVDLFDSLLWRRNLPSFHDFYLSFLPTCALCH</sequence>
<dbReference type="Gene3D" id="3.30.40.10">
    <property type="entry name" value="Zinc/RING finger domain, C3HC4 (zinc finger)"/>
    <property type="match status" value="1"/>
</dbReference>
<dbReference type="SMART" id="SM00184">
    <property type="entry name" value="RING"/>
    <property type="match status" value="1"/>
</dbReference>
<evidence type="ECO:0000256" key="1">
    <source>
        <dbReference type="ARBA" id="ARBA00022723"/>
    </source>
</evidence>
<keyword evidence="1" id="KW-0479">Metal-binding</keyword>
<evidence type="ECO:0000256" key="3">
    <source>
        <dbReference type="ARBA" id="ARBA00022833"/>
    </source>
</evidence>